<comment type="caution">
    <text evidence="2">The sequence shown here is derived from an EMBL/GenBank/DDBJ whole genome shotgun (WGS) entry which is preliminary data.</text>
</comment>
<sequence length="151" mass="17225">MKRLLSIMFVAVVAMAAFSACQKRSIIEASFDYAKKIEKSLQSEYGKEVKVYEIEQEYTDSTTYCVLLCTVYANGLDRRMEIIGSSDKGKNRFVAYYLDEIPLFDKGLANTSAINQKYGVKMSRTKMEKFEADSRIAFTRFGSGFHKEINP</sequence>
<reference evidence="2 3" key="1">
    <citation type="submission" date="2014-07" db="EMBL/GenBank/DDBJ databases">
        <authorList>
            <person name="McCorrison J."/>
            <person name="Sanka R."/>
            <person name="Torralba M."/>
            <person name="Gillis M."/>
            <person name="Haft D.H."/>
            <person name="Methe B."/>
            <person name="Sutton G."/>
            <person name="Nelson K.E."/>
        </authorList>
    </citation>
    <scope>NUCLEOTIDE SEQUENCE [LARGE SCALE GENOMIC DNA]</scope>
    <source>
        <strain evidence="2 3">DNF00058</strain>
    </source>
</reference>
<evidence type="ECO:0000256" key="1">
    <source>
        <dbReference type="SAM" id="SignalP"/>
    </source>
</evidence>
<proteinExistence type="predicted"/>
<evidence type="ECO:0000313" key="2">
    <source>
        <dbReference type="EMBL" id="KGF52410.1"/>
    </source>
</evidence>
<dbReference type="AlphaFoldDB" id="A0A096B005"/>
<accession>A0A096B005</accession>
<keyword evidence="3" id="KW-1185">Reference proteome</keyword>
<evidence type="ECO:0000313" key="3">
    <source>
        <dbReference type="Proteomes" id="UP000029614"/>
    </source>
</evidence>
<keyword evidence="1" id="KW-0732">Signal</keyword>
<dbReference type="RefSeq" id="WP_156098340.1">
    <property type="nucleotide sequence ID" value="NZ_JRNU01000012.1"/>
</dbReference>
<organism evidence="2 3">
    <name type="scientific">Prevotella amnii DNF00058</name>
    <dbReference type="NCBI Taxonomy" id="1401066"/>
    <lineage>
        <taxon>Bacteria</taxon>
        <taxon>Pseudomonadati</taxon>
        <taxon>Bacteroidota</taxon>
        <taxon>Bacteroidia</taxon>
        <taxon>Bacteroidales</taxon>
        <taxon>Prevotellaceae</taxon>
        <taxon>Prevotella</taxon>
    </lineage>
</organism>
<feature type="signal peptide" evidence="1">
    <location>
        <begin position="1"/>
        <end position="19"/>
    </location>
</feature>
<feature type="chain" id="PRO_5001925290" description="Lipoprotein" evidence="1">
    <location>
        <begin position="20"/>
        <end position="151"/>
    </location>
</feature>
<protein>
    <recommendedName>
        <fullName evidence="4">Lipoprotein</fullName>
    </recommendedName>
</protein>
<dbReference type="PROSITE" id="PS51257">
    <property type="entry name" value="PROKAR_LIPOPROTEIN"/>
    <property type="match status" value="1"/>
</dbReference>
<gene>
    <name evidence="2" type="ORF">HMPREF9302_03805</name>
</gene>
<evidence type="ECO:0008006" key="4">
    <source>
        <dbReference type="Google" id="ProtNLM"/>
    </source>
</evidence>
<name>A0A096B005_9BACT</name>
<dbReference type="EMBL" id="JRNU01000012">
    <property type="protein sequence ID" value="KGF52410.1"/>
    <property type="molecule type" value="Genomic_DNA"/>
</dbReference>
<dbReference type="Proteomes" id="UP000029614">
    <property type="component" value="Unassembled WGS sequence"/>
</dbReference>